<evidence type="ECO:0000313" key="3">
    <source>
        <dbReference type="Proteomes" id="UP001281410"/>
    </source>
</evidence>
<dbReference type="Proteomes" id="UP001281410">
    <property type="component" value="Unassembled WGS sequence"/>
</dbReference>
<evidence type="ECO:0000313" key="2">
    <source>
        <dbReference type="EMBL" id="KAK3228695.1"/>
    </source>
</evidence>
<accession>A0AAE0B3Q3</accession>
<comment type="caution">
    <text evidence="2">The sequence shown here is derived from an EMBL/GenBank/DDBJ whole genome shotgun (WGS) entry which is preliminary data.</text>
</comment>
<feature type="region of interest" description="Disordered" evidence="1">
    <location>
        <begin position="1"/>
        <end position="71"/>
    </location>
</feature>
<gene>
    <name evidence="2" type="ORF">Dsin_000576</name>
</gene>
<proteinExistence type="predicted"/>
<name>A0AAE0B3Q3_9ROSI</name>
<sequence>MLDPPEDPASNLNTQRNRGKHVAKREATYYNVRPAKRASRDVQYVFSSDDEADDANENVNKPSEHVQPTASPREIVATEVVTEEVIADDPTICSIRVMNIASLPLLFHQILSSRLPQPQRMWTRALMWVTHQKLRGKALPPRALPMLVRHMAWVPL</sequence>
<keyword evidence="3" id="KW-1185">Reference proteome</keyword>
<dbReference type="AlphaFoldDB" id="A0AAE0B3Q3"/>
<organism evidence="2 3">
    <name type="scientific">Dipteronia sinensis</name>
    <dbReference type="NCBI Taxonomy" id="43782"/>
    <lineage>
        <taxon>Eukaryota</taxon>
        <taxon>Viridiplantae</taxon>
        <taxon>Streptophyta</taxon>
        <taxon>Embryophyta</taxon>
        <taxon>Tracheophyta</taxon>
        <taxon>Spermatophyta</taxon>
        <taxon>Magnoliopsida</taxon>
        <taxon>eudicotyledons</taxon>
        <taxon>Gunneridae</taxon>
        <taxon>Pentapetalae</taxon>
        <taxon>rosids</taxon>
        <taxon>malvids</taxon>
        <taxon>Sapindales</taxon>
        <taxon>Sapindaceae</taxon>
        <taxon>Hippocastanoideae</taxon>
        <taxon>Acereae</taxon>
        <taxon>Dipteronia</taxon>
    </lineage>
</organism>
<evidence type="ECO:0000256" key="1">
    <source>
        <dbReference type="SAM" id="MobiDB-lite"/>
    </source>
</evidence>
<dbReference type="EMBL" id="JANJYJ010000001">
    <property type="protein sequence ID" value="KAK3228695.1"/>
    <property type="molecule type" value="Genomic_DNA"/>
</dbReference>
<reference evidence="2" key="1">
    <citation type="journal article" date="2023" name="Plant J.">
        <title>Genome sequences and population genomics provide insights into the demographic history, inbreeding, and mutation load of two 'living fossil' tree species of Dipteronia.</title>
        <authorList>
            <person name="Feng Y."/>
            <person name="Comes H.P."/>
            <person name="Chen J."/>
            <person name="Zhu S."/>
            <person name="Lu R."/>
            <person name="Zhang X."/>
            <person name="Li P."/>
            <person name="Qiu J."/>
            <person name="Olsen K.M."/>
            <person name="Qiu Y."/>
        </authorList>
    </citation>
    <scope>NUCLEOTIDE SEQUENCE</scope>
    <source>
        <strain evidence="2">NBL</strain>
    </source>
</reference>
<protein>
    <submittedName>
        <fullName evidence="2">Uncharacterized protein</fullName>
    </submittedName>
</protein>